<comment type="catalytic activity">
    <reaction evidence="13">
        <text>a (3S)-3-hydroxyacyl-CoA + NAD(+) = a 3-oxoacyl-CoA + NADH + H(+)</text>
        <dbReference type="Rhea" id="RHEA:22432"/>
        <dbReference type="ChEBI" id="CHEBI:15378"/>
        <dbReference type="ChEBI" id="CHEBI:57318"/>
        <dbReference type="ChEBI" id="CHEBI:57540"/>
        <dbReference type="ChEBI" id="CHEBI:57945"/>
        <dbReference type="ChEBI" id="CHEBI:90726"/>
        <dbReference type="EC" id="1.1.1.35"/>
    </reaction>
</comment>
<evidence type="ECO:0000256" key="6">
    <source>
        <dbReference type="ARBA" id="ARBA00023002"/>
    </source>
</evidence>
<dbReference type="Gene3D" id="3.90.226.10">
    <property type="entry name" value="2-enoyl-CoA Hydratase, Chain A, domain 1"/>
    <property type="match status" value="1"/>
</dbReference>
<dbReference type="EC" id="1.1.1.35" evidence="17"/>
<organism evidence="17 18">
    <name type="scientific">Inquilinus ginsengisoli</name>
    <dbReference type="NCBI Taxonomy" id="363840"/>
    <lineage>
        <taxon>Bacteria</taxon>
        <taxon>Pseudomonadati</taxon>
        <taxon>Pseudomonadota</taxon>
        <taxon>Alphaproteobacteria</taxon>
        <taxon>Rhodospirillales</taxon>
        <taxon>Rhodospirillaceae</taxon>
        <taxon>Inquilinus</taxon>
    </lineage>
</organism>
<evidence type="ECO:0000256" key="12">
    <source>
        <dbReference type="ARBA" id="ARBA00023268"/>
    </source>
</evidence>
<keyword evidence="10" id="KW-0413">Isomerase</keyword>
<keyword evidence="11" id="KW-0456">Lyase</keyword>
<evidence type="ECO:0000313" key="18">
    <source>
        <dbReference type="Proteomes" id="UP001262410"/>
    </source>
</evidence>
<dbReference type="EMBL" id="JAVDPW010000006">
    <property type="protein sequence ID" value="MDR6290988.1"/>
    <property type="molecule type" value="Genomic_DNA"/>
</dbReference>
<dbReference type="Pfam" id="PF00725">
    <property type="entry name" value="3HCDH"/>
    <property type="match status" value="2"/>
</dbReference>
<evidence type="ECO:0000256" key="2">
    <source>
        <dbReference type="ARBA" id="ARBA00005005"/>
    </source>
</evidence>
<evidence type="ECO:0000256" key="14">
    <source>
        <dbReference type="RuleBase" id="RU003707"/>
    </source>
</evidence>
<dbReference type="GO" id="GO:0003857">
    <property type="term" value="F:(3S)-3-hydroxyacyl-CoA dehydrogenase (NAD+) activity"/>
    <property type="evidence" value="ECO:0007669"/>
    <property type="project" value="UniProtKB-EC"/>
</dbReference>
<keyword evidence="5" id="KW-0442">Lipid degradation</keyword>
<protein>
    <submittedName>
        <fullName evidence="17">3-hydroxyacyl-CoA dehydrogenase</fullName>
        <ecNumber evidence="17">1.1.1.35</ecNumber>
    </submittedName>
</protein>
<keyword evidence="4" id="KW-0276">Fatty acid metabolism</keyword>
<dbReference type="InterPro" id="IPR018376">
    <property type="entry name" value="Enoyl-CoA_hyd/isom_CS"/>
</dbReference>
<evidence type="ECO:0000259" key="16">
    <source>
        <dbReference type="Pfam" id="PF02737"/>
    </source>
</evidence>
<evidence type="ECO:0000256" key="11">
    <source>
        <dbReference type="ARBA" id="ARBA00023239"/>
    </source>
</evidence>
<evidence type="ECO:0000313" key="17">
    <source>
        <dbReference type="EMBL" id="MDR6290988.1"/>
    </source>
</evidence>
<comment type="subcellular location">
    <subcellularLocation>
        <location evidence="1">Peroxisome</location>
    </subcellularLocation>
</comment>
<comment type="similarity">
    <text evidence="14">Belongs to the enoyl-CoA hydratase/isomerase family.</text>
</comment>
<keyword evidence="9" id="KW-0576">Peroxisome</keyword>
<evidence type="ECO:0000256" key="13">
    <source>
        <dbReference type="ARBA" id="ARBA00049556"/>
    </source>
</evidence>
<evidence type="ECO:0000256" key="7">
    <source>
        <dbReference type="ARBA" id="ARBA00023027"/>
    </source>
</evidence>
<keyword evidence="12" id="KW-0511">Multifunctional enzyme</keyword>
<evidence type="ECO:0000256" key="1">
    <source>
        <dbReference type="ARBA" id="ARBA00004275"/>
    </source>
</evidence>
<feature type="domain" description="3-hydroxyacyl-CoA dehydrogenase C-terminal" evidence="15">
    <location>
        <begin position="475"/>
        <end position="561"/>
    </location>
</feature>
<evidence type="ECO:0000256" key="9">
    <source>
        <dbReference type="ARBA" id="ARBA00023140"/>
    </source>
</evidence>
<dbReference type="Gene3D" id="3.40.50.720">
    <property type="entry name" value="NAD(P)-binding Rossmann-like Domain"/>
    <property type="match status" value="1"/>
</dbReference>
<evidence type="ECO:0000256" key="4">
    <source>
        <dbReference type="ARBA" id="ARBA00022832"/>
    </source>
</evidence>
<dbReference type="InterPro" id="IPR008927">
    <property type="entry name" value="6-PGluconate_DH-like_C_sf"/>
</dbReference>
<evidence type="ECO:0000256" key="8">
    <source>
        <dbReference type="ARBA" id="ARBA00023098"/>
    </source>
</evidence>
<accession>A0ABU1JQU4</accession>
<proteinExistence type="inferred from homology"/>
<keyword evidence="18" id="KW-1185">Reference proteome</keyword>
<keyword evidence="6 17" id="KW-0560">Oxidoreductase</keyword>
<dbReference type="Pfam" id="PF02737">
    <property type="entry name" value="3HCDH_N"/>
    <property type="match status" value="1"/>
</dbReference>
<reference evidence="17 18" key="1">
    <citation type="submission" date="2023-07" db="EMBL/GenBank/DDBJ databases">
        <title>Sorghum-associated microbial communities from plants grown in Nebraska, USA.</title>
        <authorList>
            <person name="Schachtman D."/>
        </authorList>
    </citation>
    <scope>NUCLEOTIDE SEQUENCE [LARGE SCALE GENOMIC DNA]</scope>
    <source>
        <strain evidence="17 18">584</strain>
    </source>
</reference>
<dbReference type="InterPro" id="IPR036291">
    <property type="entry name" value="NAD(P)-bd_dom_sf"/>
</dbReference>
<feature type="domain" description="3-hydroxyacyl-CoA dehydrogenase C-terminal" evidence="15">
    <location>
        <begin position="597"/>
        <end position="683"/>
    </location>
</feature>
<comment type="pathway">
    <text evidence="2">Lipid metabolism; fatty acid beta-oxidation.</text>
</comment>
<dbReference type="SUPFAM" id="SSF48179">
    <property type="entry name" value="6-phosphogluconate dehydrogenase C-terminal domain-like"/>
    <property type="match status" value="2"/>
</dbReference>
<comment type="similarity">
    <text evidence="3">In the N-terminal section; belongs to the enoyl-CoA hydratase/isomerase family.</text>
</comment>
<dbReference type="RefSeq" id="WP_309795860.1">
    <property type="nucleotide sequence ID" value="NZ_JAVDPW010000006.1"/>
</dbReference>
<evidence type="ECO:0000256" key="3">
    <source>
        <dbReference type="ARBA" id="ARBA00008750"/>
    </source>
</evidence>
<feature type="domain" description="3-hydroxyacyl-CoA dehydrogenase NAD binding" evidence="16">
    <location>
        <begin position="295"/>
        <end position="471"/>
    </location>
</feature>
<name>A0ABU1JQU4_9PROT</name>
<dbReference type="PANTHER" id="PTHR23309">
    <property type="entry name" value="3-HYDROXYACYL-COA DEHYROGENASE"/>
    <property type="match status" value="1"/>
</dbReference>
<evidence type="ECO:0000256" key="10">
    <source>
        <dbReference type="ARBA" id="ARBA00023235"/>
    </source>
</evidence>
<dbReference type="PROSITE" id="PS00166">
    <property type="entry name" value="ENOYL_COA_HYDRATASE"/>
    <property type="match status" value="1"/>
</dbReference>
<evidence type="ECO:0000256" key="5">
    <source>
        <dbReference type="ARBA" id="ARBA00022963"/>
    </source>
</evidence>
<dbReference type="InterPro" id="IPR001753">
    <property type="entry name" value="Enoyl-CoA_hydra/iso"/>
</dbReference>
<sequence length="692" mass="72076">MDKVRITAQDGIAIVTIASPPVNALDAALRAGLAEAVGRAAADPDIRAIVIAAEGRTFIAGADIGEFGKPPAPPSLPDVINGFDAVTKPIVAAIHGAALGGGLEVALGCHARIAGPAAKLGLPEVKLGLIPGAGGTQRLPRLIGAAPAFKLMAEGTPASAAEALKLGIVDAVVETDLLQAAITKANDLAAAGTLRRTRDLDRRSAAGGQEAFEQAAAAALKRDPALPNIAALADAVRATFTERFEDGQALERARFVELVADDRSKALRYAFFAERESARVAGVPKDTAPRPIGQAAVIGAGTMGAGIAVCFANAGIPVTVIETTAELLARGLDRITQTYASAVKRGSLSAEEEARRNALVSGKVGLDAAAEADIVVEAAFEDMDLKTEIFGTLDRVAKPGAILATNTSYLDVDRIAAATTRPDSVIGLHFFSPANIMRLLEVVRGAKTAPDVLATGIDLGRRLGKVPVVVGVCRGFVGNRMLARRTQEAERLLIEGALPHEVDAALTGFGFRMGPFAVSDLAGLDIAWRNRKALGQVAPVADALCEAGRLGQKAGRGYYLYPEGARSGVRDPEVEALLARVSARLGVTRRTIPAEEIVERLVYPMINEGARILDEGIAQRPGDIDVIWLNGYGWPAWRGGPMRYADSIGLTTVAERLEAFAAARGEPSLAPAPLLRRLADAGQGFADLAAAR</sequence>
<dbReference type="SUPFAM" id="SSF52096">
    <property type="entry name" value="ClpP/crotonase"/>
    <property type="match status" value="1"/>
</dbReference>
<dbReference type="Gene3D" id="1.10.1040.50">
    <property type="match status" value="1"/>
</dbReference>
<dbReference type="InterPro" id="IPR029045">
    <property type="entry name" value="ClpP/crotonase-like_dom_sf"/>
</dbReference>
<comment type="caution">
    <text evidence="17">The sequence shown here is derived from an EMBL/GenBank/DDBJ whole genome shotgun (WGS) entry which is preliminary data.</text>
</comment>
<dbReference type="Proteomes" id="UP001262410">
    <property type="component" value="Unassembled WGS sequence"/>
</dbReference>
<gene>
    <name evidence="17" type="ORF">E9232_003514</name>
</gene>
<evidence type="ECO:0000259" key="15">
    <source>
        <dbReference type="Pfam" id="PF00725"/>
    </source>
</evidence>
<keyword evidence="8" id="KW-0443">Lipid metabolism</keyword>
<dbReference type="SUPFAM" id="SSF51735">
    <property type="entry name" value="NAD(P)-binding Rossmann-fold domains"/>
    <property type="match status" value="1"/>
</dbReference>
<dbReference type="InterPro" id="IPR006176">
    <property type="entry name" value="3-OHacyl-CoA_DH_NAD-bd"/>
</dbReference>
<dbReference type="InterPro" id="IPR006108">
    <property type="entry name" value="3HC_DH_C"/>
</dbReference>
<dbReference type="CDD" id="cd06558">
    <property type="entry name" value="crotonase-like"/>
    <property type="match status" value="1"/>
</dbReference>
<keyword evidence="7" id="KW-0520">NAD</keyword>
<dbReference type="Pfam" id="PF00378">
    <property type="entry name" value="ECH_1"/>
    <property type="match status" value="1"/>
</dbReference>